<evidence type="ECO:0000313" key="1">
    <source>
        <dbReference type="EMBL" id="KKK96676.1"/>
    </source>
</evidence>
<sequence length="39" mass="4357">MAGFPYITRDEAKALGLKRYFTGKPCKYGHISEHRVSGA</sequence>
<reference evidence="1" key="1">
    <citation type="journal article" date="2015" name="Nature">
        <title>Complex archaea that bridge the gap between prokaryotes and eukaryotes.</title>
        <authorList>
            <person name="Spang A."/>
            <person name="Saw J.H."/>
            <person name="Jorgensen S.L."/>
            <person name="Zaremba-Niedzwiedzka K."/>
            <person name="Martijn J."/>
            <person name="Lind A.E."/>
            <person name="van Eijk R."/>
            <person name="Schleper C."/>
            <person name="Guy L."/>
            <person name="Ettema T.J."/>
        </authorList>
    </citation>
    <scope>NUCLEOTIDE SEQUENCE</scope>
</reference>
<comment type="caution">
    <text evidence="1">The sequence shown here is derived from an EMBL/GenBank/DDBJ whole genome shotgun (WGS) entry which is preliminary data.</text>
</comment>
<accession>A0A0F9CJ07</accession>
<gene>
    <name evidence="1" type="ORF">LCGC14_2660360</name>
</gene>
<name>A0A0F9CJ07_9ZZZZ</name>
<proteinExistence type="predicted"/>
<organism evidence="1">
    <name type="scientific">marine sediment metagenome</name>
    <dbReference type="NCBI Taxonomy" id="412755"/>
    <lineage>
        <taxon>unclassified sequences</taxon>
        <taxon>metagenomes</taxon>
        <taxon>ecological metagenomes</taxon>
    </lineage>
</organism>
<dbReference type="EMBL" id="LAZR01046373">
    <property type="protein sequence ID" value="KKK96676.1"/>
    <property type="molecule type" value="Genomic_DNA"/>
</dbReference>
<feature type="non-terminal residue" evidence="1">
    <location>
        <position position="39"/>
    </location>
</feature>
<dbReference type="AlphaFoldDB" id="A0A0F9CJ07"/>
<protein>
    <submittedName>
        <fullName evidence="1">Uncharacterized protein</fullName>
    </submittedName>
</protein>